<feature type="transmembrane region" description="Helical" evidence="1">
    <location>
        <begin position="169"/>
        <end position="187"/>
    </location>
</feature>
<feature type="transmembrane region" description="Helical" evidence="1">
    <location>
        <begin position="21"/>
        <end position="40"/>
    </location>
</feature>
<feature type="transmembrane region" description="Helical" evidence="1">
    <location>
        <begin position="232"/>
        <end position="249"/>
    </location>
</feature>
<dbReference type="Pfam" id="PF03988">
    <property type="entry name" value="DUF347"/>
    <property type="match status" value="3"/>
</dbReference>
<feature type="transmembrane region" description="Helical" evidence="1">
    <location>
        <begin position="142"/>
        <end position="163"/>
    </location>
</feature>
<feature type="transmembrane region" description="Helical" evidence="1">
    <location>
        <begin position="104"/>
        <end position="122"/>
    </location>
</feature>
<reference evidence="3" key="1">
    <citation type="journal article" date="2021" name="Int. J. Syst. Evol. Microbiol.">
        <title>Actinocatenispora comari sp. nov., an endophytic actinomycete isolated from aerial parts of Comarum salesowianum.</title>
        <authorList>
            <person name="Oyunbileg N."/>
            <person name="Iizaka Y."/>
            <person name="Hamada M."/>
            <person name="Davaapurev B.O."/>
            <person name="Fukumoto A."/>
            <person name="Tsetseg B."/>
            <person name="Kato F."/>
            <person name="Tamura T."/>
            <person name="Batkhuu J."/>
            <person name="Anzai Y."/>
        </authorList>
    </citation>
    <scope>NUCLEOTIDE SEQUENCE [LARGE SCALE GENOMIC DNA]</scope>
    <source>
        <strain evidence="3">NUM-2625</strain>
    </source>
</reference>
<keyword evidence="1" id="KW-0472">Membrane</keyword>
<comment type="caution">
    <text evidence="2">The sequence shown here is derived from an EMBL/GenBank/DDBJ whole genome shotgun (WGS) entry which is preliminary data.</text>
</comment>
<feature type="transmembrane region" description="Helical" evidence="1">
    <location>
        <begin position="194"/>
        <end position="212"/>
    </location>
</feature>
<accession>A0A8J4AG41</accession>
<proteinExistence type="predicted"/>
<organism evidence="2 3">
    <name type="scientific">Actinocatenispora comari</name>
    <dbReference type="NCBI Taxonomy" id="2807577"/>
    <lineage>
        <taxon>Bacteria</taxon>
        <taxon>Bacillati</taxon>
        <taxon>Actinomycetota</taxon>
        <taxon>Actinomycetes</taxon>
        <taxon>Micromonosporales</taxon>
        <taxon>Micromonosporaceae</taxon>
        <taxon>Actinocatenispora</taxon>
    </lineage>
</organism>
<dbReference type="InterPro" id="IPR007136">
    <property type="entry name" value="DUF347"/>
</dbReference>
<dbReference type="AlphaFoldDB" id="A0A8J4AG41"/>
<sequence length="263" mass="28085">MAERRSRSWLTVRGARRVPQITVVFWIIKGLSTAMGESASDYLVHVLPPVLAVLLGFAGFTVALIVQFALARYVAWAYWLAVVMVGTFGTMAADVLHVGLGVPYLYSSVLYAVALAAVFGTWRATEKTLSIHSIDTPRREAFYWAAVVATFAMGTALGDFTAATLRLGYFASAAVFAALIVLPAIGYRWLRWSPILSFWFAYVLTRPLGASIADGLGKPAGAGGLGFGDGPVALVLGVLILVLVGYLAVTRTDAQPPGRTDPV</sequence>
<feature type="transmembrane region" description="Helical" evidence="1">
    <location>
        <begin position="46"/>
        <end position="66"/>
    </location>
</feature>
<evidence type="ECO:0000256" key="1">
    <source>
        <dbReference type="SAM" id="Phobius"/>
    </source>
</evidence>
<gene>
    <name evidence="2" type="ORF">NUM_62100</name>
</gene>
<keyword evidence="1" id="KW-1133">Transmembrane helix</keyword>
<evidence type="ECO:0000313" key="3">
    <source>
        <dbReference type="Proteomes" id="UP000614996"/>
    </source>
</evidence>
<keyword evidence="3" id="KW-1185">Reference proteome</keyword>
<keyword evidence="1" id="KW-0812">Transmembrane</keyword>
<name>A0A8J4AG41_9ACTN</name>
<dbReference type="EMBL" id="BOPO01000128">
    <property type="protein sequence ID" value="GIL30956.1"/>
    <property type="molecule type" value="Genomic_DNA"/>
</dbReference>
<evidence type="ECO:0000313" key="2">
    <source>
        <dbReference type="EMBL" id="GIL30956.1"/>
    </source>
</evidence>
<protein>
    <submittedName>
        <fullName evidence="2">Membrane protein</fullName>
    </submittedName>
</protein>
<dbReference type="Proteomes" id="UP000614996">
    <property type="component" value="Unassembled WGS sequence"/>
</dbReference>
<feature type="transmembrane region" description="Helical" evidence="1">
    <location>
        <begin position="73"/>
        <end position="92"/>
    </location>
</feature>